<keyword evidence="4" id="KW-0732">Signal</keyword>
<comment type="caution">
    <text evidence="5">The sequence shown here is derived from an EMBL/GenBank/DDBJ whole genome shotgun (WGS) entry which is preliminary data.</text>
</comment>
<evidence type="ECO:0000256" key="2">
    <source>
        <dbReference type="ARBA" id="ARBA00022803"/>
    </source>
</evidence>
<dbReference type="AlphaFoldDB" id="A0A932MR54"/>
<dbReference type="Gene3D" id="1.25.40.10">
    <property type="entry name" value="Tetratricopeptide repeat domain"/>
    <property type="match status" value="2"/>
</dbReference>
<name>A0A932MR54_UNCTE</name>
<evidence type="ECO:0000256" key="4">
    <source>
        <dbReference type="SAM" id="SignalP"/>
    </source>
</evidence>
<evidence type="ECO:0000313" key="5">
    <source>
        <dbReference type="EMBL" id="MBI3128741.1"/>
    </source>
</evidence>
<organism evidence="5 6">
    <name type="scientific">Tectimicrobiota bacterium</name>
    <dbReference type="NCBI Taxonomy" id="2528274"/>
    <lineage>
        <taxon>Bacteria</taxon>
        <taxon>Pseudomonadati</taxon>
        <taxon>Nitrospinota/Tectimicrobiota group</taxon>
        <taxon>Candidatus Tectimicrobiota</taxon>
    </lineage>
</organism>
<dbReference type="Pfam" id="PF00515">
    <property type="entry name" value="TPR_1"/>
    <property type="match status" value="1"/>
</dbReference>
<accession>A0A932MR54</accession>
<feature type="repeat" description="TPR" evidence="3">
    <location>
        <begin position="57"/>
        <end position="90"/>
    </location>
</feature>
<dbReference type="Proteomes" id="UP000782312">
    <property type="component" value="Unassembled WGS sequence"/>
</dbReference>
<dbReference type="PANTHER" id="PTHR44858">
    <property type="entry name" value="TETRATRICOPEPTIDE REPEAT PROTEIN 6"/>
    <property type="match status" value="1"/>
</dbReference>
<keyword evidence="1" id="KW-0677">Repeat</keyword>
<dbReference type="SUPFAM" id="SSF48452">
    <property type="entry name" value="TPR-like"/>
    <property type="match status" value="1"/>
</dbReference>
<proteinExistence type="predicted"/>
<evidence type="ECO:0000313" key="6">
    <source>
        <dbReference type="Proteomes" id="UP000782312"/>
    </source>
</evidence>
<gene>
    <name evidence="5" type="ORF">HYZ11_14145</name>
</gene>
<sequence length="257" mass="29444">MKRLWLVMLAVAVVVGVSAPAWGQTAEELWRKAQETQSYEAQIRYYTEYIRLRPESYAAYTNRGSAYGRRGLYDLAVADHTKAIQLKPDYILAYSNRAAMYKRLRLLDLALADIAKVLQREPNHVFSLSNQAEIYLMKKLYLQALAAQEKVVRLAPEDSAANNFLAWFLATCPGPPSCRDGKRAVEIAIKSVRLRWDEYNLDTLAAAYAEAGRFEDAVKTQQQAIDLLRQKKAGEVRIASYEKRLNLYLQRKPYRDN</sequence>
<keyword evidence="2 3" id="KW-0802">TPR repeat</keyword>
<dbReference type="InterPro" id="IPR011990">
    <property type="entry name" value="TPR-like_helical_dom_sf"/>
</dbReference>
<dbReference type="InterPro" id="IPR019734">
    <property type="entry name" value="TPR_rpt"/>
</dbReference>
<feature type="signal peptide" evidence="4">
    <location>
        <begin position="1"/>
        <end position="23"/>
    </location>
</feature>
<dbReference type="EMBL" id="JACPUR010000035">
    <property type="protein sequence ID" value="MBI3128741.1"/>
    <property type="molecule type" value="Genomic_DNA"/>
</dbReference>
<dbReference type="GO" id="GO:0009279">
    <property type="term" value="C:cell outer membrane"/>
    <property type="evidence" value="ECO:0007669"/>
    <property type="project" value="TreeGrafter"/>
</dbReference>
<dbReference type="SMART" id="SM00028">
    <property type="entry name" value="TPR"/>
    <property type="match status" value="4"/>
</dbReference>
<dbReference type="PANTHER" id="PTHR44858:SF1">
    <property type="entry name" value="UDP-N-ACETYLGLUCOSAMINE--PEPTIDE N-ACETYLGLUCOSAMINYLTRANSFERASE SPINDLY-RELATED"/>
    <property type="match status" value="1"/>
</dbReference>
<evidence type="ECO:0000256" key="3">
    <source>
        <dbReference type="PROSITE-ProRule" id="PRU00339"/>
    </source>
</evidence>
<protein>
    <recommendedName>
        <fullName evidence="7">Tetratricopeptide repeat protein</fullName>
    </recommendedName>
</protein>
<dbReference type="PROSITE" id="PS50005">
    <property type="entry name" value="TPR"/>
    <property type="match status" value="1"/>
</dbReference>
<feature type="chain" id="PRO_5037917764" description="Tetratricopeptide repeat protein" evidence="4">
    <location>
        <begin position="24"/>
        <end position="257"/>
    </location>
</feature>
<dbReference type="GO" id="GO:0046813">
    <property type="term" value="P:receptor-mediated virion attachment to host cell"/>
    <property type="evidence" value="ECO:0007669"/>
    <property type="project" value="TreeGrafter"/>
</dbReference>
<dbReference type="InterPro" id="IPR050498">
    <property type="entry name" value="Ycf3"/>
</dbReference>
<evidence type="ECO:0000256" key="1">
    <source>
        <dbReference type="ARBA" id="ARBA00022737"/>
    </source>
</evidence>
<evidence type="ECO:0008006" key="7">
    <source>
        <dbReference type="Google" id="ProtNLM"/>
    </source>
</evidence>
<reference evidence="5" key="1">
    <citation type="submission" date="2020-07" db="EMBL/GenBank/DDBJ databases">
        <title>Huge and variable diversity of episymbiotic CPR bacteria and DPANN archaea in groundwater ecosystems.</title>
        <authorList>
            <person name="He C.Y."/>
            <person name="Keren R."/>
            <person name="Whittaker M."/>
            <person name="Farag I.F."/>
            <person name="Doudna J."/>
            <person name="Cate J.H.D."/>
            <person name="Banfield J.F."/>
        </authorList>
    </citation>
    <scope>NUCLEOTIDE SEQUENCE</scope>
    <source>
        <strain evidence="5">NC_groundwater_763_Ag_S-0.2um_68_21</strain>
    </source>
</reference>